<evidence type="ECO:0000256" key="8">
    <source>
        <dbReference type="PROSITE-ProRule" id="PRU00094"/>
    </source>
</evidence>
<gene>
    <name evidence="11" type="ORF">AYI68_g7515</name>
</gene>
<evidence type="ECO:0000256" key="7">
    <source>
        <dbReference type="ARBA" id="ARBA00023242"/>
    </source>
</evidence>
<feature type="domain" description="GATA-type" evidence="10">
    <location>
        <begin position="485"/>
        <end position="538"/>
    </location>
</feature>
<feature type="compositionally biased region" description="Polar residues" evidence="9">
    <location>
        <begin position="572"/>
        <end position="581"/>
    </location>
</feature>
<feature type="region of interest" description="Disordered" evidence="9">
    <location>
        <begin position="400"/>
        <end position="425"/>
    </location>
</feature>
<keyword evidence="4" id="KW-0862">Zinc</keyword>
<keyword evidence="5" id="KW-0805">Transcription regulation</keyword>
<dbReference type="EMBL" id="LSSL01006449">
    <property type="protein sequence ID" value="OLY78436.1"/>
    <property type="molecule type" value="Genomic_DNA"/>
</dbReference>
<keyword evidence="3 8" id="KW-0863">Zinc-finger</keyword>
<evidence type="ECO:0000313" key="12">
    <source>
        <dbReference type="Proteomes" id="UP000187455"/>
    </source>
</evidence>
<comment type="caution">
    <text evidence="11">The sequence shown here is derived from an EMBL/GenBank/DDBJ whole genome shotgun (WGS) entry which is preliminary data.</text>
</comment>
<comment type="subcellular location">
    <subcellularLocation>
        <location evidence="1">Nucleus</location>
    </subcellularLocation>
</comment>
<dbReference type="Proteomes" id="UP000187455">
    <property type="component" value="Unassembled WGS sequence"/>
</dbReference>
<feature type="region of interest" description="Disordered" evidence="9">
    <location>
        <begin position="120"/>
        <end position="172"/>
    </location>
</feature>
<dbReference type="AlphaFoldDB" id="A0A1R0GNH5"/>
<dbReference type="OrthoDB" id="515401at2759"/>
<feature type="compositionally biased region" description="Polar residues" evidence="9">
    <location>
        <begin position="120"/>
        <end position="139"/>
    </location>
</feature>
<dbReference type="GO" id="GO:0005634">
    <property type="term" value="C:nucleus"/>
    <property type="evidence" value="ECO:0007669"/>
    <property type="project" value="UniProtKB-SubCell"/>
</dbReference>
<feature type="compositionally biased region" description="Low complexity" evidence="9">
    <location>
        <begin position="693"/>
        <end position="714"/>
    </location>
</feature>
<evidence type="ECO:0000256" key="2">
    <source>
        <dbReference type="ARBA" id="ARBA00022723"/>
    </source>
</evidence>
<dbReference type="InterPro" id="IPR039355">
    <property type="entry name" value="Transcription_factor_GATA"/>
</dbReference>
<dbReference type="PANTHER" id="PTHR10071:SF281">
    <property type="entry name" value="BOX A-BINDING FACTOR-RELATED"/>
    <property type="match status" value="1"/>
</dbReference>
<evidence type="ECO:0000256" key="3">
    <source>
        <dbReference type="ARBA" id="ARBA00022771"/>
    </source>
</evidence>
<dbReference type="InterPro" id="IPR013860">
    <property type="entry name" value="AreA_GATA"/>
</dbReference>
<evidence type="ECO:0000259" key="10">
    <source>
        <dbReference type="PROSITE" id="PS50114"/>
    </source>
</evidence>
<dbReference type="PROSITE" id="PS50114">
    <property type="entry name" value="GATA_ZN_FINGER_2"/>
    <property type="match status" value="2"/>
</dbReference>
<feature type="compositionally biased region" description="Polar residues" evidence="9">
    <location>
        <begin position="146"/>
        <end position="172"/>
    </location>
</feature>
<dbReference type="GO" id="GO:0008270">
    <property type="term" value="F:zinc ion binding"/>
    <property type="evidence" value="ECO:0007669"/>
    <property type="project" value="UniProtKB-KW"/>
</dbReference>
<sequence>MAPIILRIKGTKLFSPFDNIDSSNDLSVIWRVCTKVKDSLENGSRLENLSWRLWHLQQMLEVQGKGNRLRRLIPETQKRFESNDKRQGFKPNKPLKIKVRISKQNEVQDESDLINRVEQSESFVEGSQKNDFSNNTNPKSQKKILPNNQGAGNTYDPLQNNPLVPTSIDTSSQQNLLQGSSCVSSPKFNLNQNSQFQLSQVASSSLNNNVTNVYDEGFSFKDHTQPTCPSMELPENHNVLRNGFDHKQKPNPVQASELMSFGPSSFLSNGMAFGQSQIEITLDDIFPNDSNVWDQSEMHQYNPFMSNSEDVYGNSVANMWGGGSVPGQNAISAIDNDLNPNKDFDFFSFDNSAPDFKNNQLKIGGDLLKNPDKSRMDFFSNNQGLVNHSMHNDSDIYPSCSNSSSIGAQSRNNSSLTDPSDLAPLAGRSDGPKCANCGTNNTPLWRRCGPDMLLCNACGLYYRLHNKHRSKTHSQSSNRKGHENPDQLLVCSNCQTSSTPLWRRDEDGSPLCNACGLYYKLHKEKRPISLKTDVIKKRHRSENNTGHTAKRSDNKKDVNSPSSDASVDPSEKSSNSTTLNIETHGKIGHQNGILTAEPKPAIISKLPNNFSSLNSGPAIAIKPEPISQFPDQVLPVQKISDFSNADSLRDGPIQRVSSNVAFSENPYTNDYNQSNPHYQNPCNLSSQNGNFTFSSEAGSRLSSSRSSFSNNESSIPPYFSSDPRRNTSLNEGSRERFQEDSTPGSDKKINRNAIFSGDFGGIQLNNQYNNIQTGNMPNFDSIHSRTNQQGNNHLPPMFNQPQNLDPSKKSRTGSSVFSIPVPGHSQIYGQNINPNGDLNVSPLGTEVVQTDPRHWN</sequence>
<dbReference type="SUPFAM" id="SSF57716">
    <property type="entry name" value="Glucocorticoid receptor-like (DNA-binding domain)"/>
    <property type="match status" value="2"/>
</dbReference>
<evidence type="ECO:0000256" key="4">
    <source>
        <dbReference type="ARBA" id="ARBA00022833"/>
    </source>
</evidence>
<evidence type="ECO:0000256" key="9">
    <source>
        <dbReference type="SAM" id="MobiDB-lite"/>
    </source>
</evidence>
<keyword evidence="6" id="KW-0804">Transcription</keyword>
<dbReference type="GO" id="GO:0000978">
    <property type="term" value="F:RNA polymerase II cis-regulatory region sequence-specific DNA binding"/>
    <property type="evidence" value="ECO:0007669"/>
    <property type="project" value="TreeGrafter"/>
</dbReference>
<dbReference type="GO" id="GO:0045944">
    <property type="term" value="P:positive regulation of transcription by RNA polymerase II"/>
    <property type="evidence" value="ECO:0007669"/>
    <property type="project" value="TreeGrafter"/>
</dbReference>
<name>A0A1R0GNH5_9FUNG</name>
<keyword evidence="7" id="KW-0539">Nucleus</keyword>
<dbReference type="Gene3D" id="3.30.50.10">
    <property type="entry name" value="Erythroid Transcription Factor GATA-1, subunit A"/>
    <property type="match status" value="2"/>
</dbReference>
<keyword evidence="2" id="KW-0479">Metal-binding</keyword>
<feature type="domain" description="GATA-type" evidence="10">
    <location>
        <begin position="428"/>
        <end position="481"/>
    </location>
</feature>
<evidence type="ECO:0000256" key="1">
    <source>
        <dbReference type="ARBA" id="ARBA00004123"/>
    </source>
</evidence>
<proteinExistence type="predicted"/>
<dbReference type="CDD" id="cd00202">
    <property type="entry name" value="ZnF_GATA"/>
    <property type="match status" value="2"/>
</dbReference>
<dbReference type="STRING" id="133383.A0A1R0GNH5"/>
<accession>A0A1R0GNH5</accession>
<evidence type="ECO:0000256" key="5">
    <source>
        <dbReference type="ARBA" id="ARBA00023015"/>
    </source>
</evidence>
<feature type="region of interest" description="Disordered" evidence="9">
    <location>
        <begin position="530"/>
        <end position="593"/>
    </location>
</feature>
<dbReference type="PRINTS" id="PR00619">
    <property type="entry name" value="GATAZNFINGER"/>
</dbReference>
<feature type="compositionally biased region" description="Polar residues" evidence="9">
    <location>
        <begin position="400"/>
        <end position="418"/>
    </location>
</feature>
<dbReference type="SMART" id="SM00401">
    <property type="entry name" value="ZnF_GATA"/>
    <property type="match status" value="2"/>
</dbReference>
<keyword evidence="12" id="KW-1185">Reference proteome</keyword>
<dbReference type="InterPro" id="IPR013088">
    <property type="entry name" value="Znf_NHR/GATA"/>
</dbReference>
<feature type="region of interest" description="Disordered" evidence="9">
    <location>
        <begin position="663"/>
        <end position="751"/>
    </location>
</feature>
<organism evidence="11 12">
    <name type="scientific">Smittium mucronatum</name>
    <dbReference type="NCBI Taxonomy" id="133383"/>
    <lineage>
        <taxon>Eukaryota</taxon>
        <taxon>Fungi</taxon>
        <taxon>Fungi incertae sedis</taxon>
        <taxon>Zoopagomycota</taxon>
        <taxon>Kickxellomycotina</taxon>
        <taxon>Harpellomycetes</taxon>
        <taxon>Harpellales</taxon>
        <taxon>Legeriomycetaceae</taxon>
        <taxon>Smittium</taxon>
    </lineage>
</organism>
<protein>
    <submittedName>
        <fullName evidence="11">GATA-binding factor 5-B</fullName>
    </submittedName>
</protein>
<feature type="compositionally biased region" description="Basic and acidic residues" evidence="9">
    <location>
        <begin position="732"/>
        <end position="749"/>
    </location>
</feature>
<dbReference type="PANTHER" id="PTHR10071">
    <property type="entry name" value="TRANSCRIPTION FACTOR GATA FAMILY MEMBER"/>
    <property type="match status" value="1"/>
</dbReference>
<feature type="compositionally biased region" description="Polar residues" evidence="9">
    <location>
        <begin position="663"/>
        <end position="692"/>
    </location>
</feature>
<dbReference type="GO" id="GO:0000122">
    <property type="term" value="P:negative regulation of transcription by RNA polymerase II"/>
    <property type="evidence" value="ECO:0007669"/>
    <property type="project" value="TreeGrafter"/>
</dbReference>
<dbReference type="GO" id="GO:0000981">
    <property type="term" value="F:DNA-binding transcription factor activity, RNA polymerase II-specific"/>
    <property type="evidence" value="ECO:0007669"/>
    <property type="project" value="TreeGrafter"/>
</dbReference>
<feature type="region of interest" description="Disordered" evidence="9">
    <location>
        <begin position="785"/>
        <end position="815"/>
    </location>
</feature>
<dbReference type="Pfam" id="PF08550">
    <property type="entry name" value="GATA_AreA"/>
    <property type="match status" value="1"/>
</dbReference>
<dbReference type="PROSITE" id="PS00344">
    <property type="entry name" value="GATA_ZN_FINGER_1"/>
    <property type="match status" value="1"/>
</dbReference>
<reference evidence="11 12" key="1">
    <citation type="journal article" date="2016" name="Mol. Biol. Evol.">
        <title>Genome-Wide Survey of Gut Fungi (Harpellales) Reveals the First Horizontally Transferred Ubiquitin Gene from a Mosquito Host.</title>
        <authorList>
            <person name="Wang Y."/>
            <person name="White M.M."/>
            <person name="Kvist S."/>
            <person name="Moncalvo J.M."/>
        </authorList>
    </citation>
    <scope>NUCLEOTIDE SEQUENCE [LARGE SCALE GENOMIC DNA]</scope>
    <source>
        <strain evidence="11 12">ALG-7-W6</strain>
    </source>
</reference>
<dbReference type="Pfam" id="PF00320">
    <property type="entry name" value="GATA"/>
    <property type="match status" value="2"/>
</dbReference>
<evidence type="ECO:0000256" key="6">
    <source>
        <dbReference type="ARBA" id="ARBA00023163"/>
    </source>
</evidence>
<dbReference type="InterPro" id="IPR000679">
    <property type="entry name" value="Znf_GATA"/>
</dbReference>
<evidence type="ECO:0000313" key="11">
    <source>
        <dbReference type="EMBL" id="OLY78436.1"/>
    </source>
</evidence>
<dbReference type="FunFam" id="3.30.50.10:FF:000007">
    <property type="entry name" value="Nitrogen regulatory AreA, N-terminal"/>
    <property type="match status" value="1"/>
</dbReference>